<dbReference type="PANTHER" id="PTHR43782:SF3">
    <property type="entry name" value="ARGINASE"/>
    <property type="match status" value="1"/>
</dbReference>
<keyword evidence="3" id="KW-0464">Manganese</keyword>
<dbReference type="Proteomes" id="UP001241472">
    <property type="component" value="Unassembled WGS sequence"/>
</dbReference>
<keyword evidence="6" id="KW-1185">Reference proteome</keyword>
<dbReference type="InterPro" id="IPR006035">
    <property type="entry name" value="Ureohydrolase"/>
</dbReference>
<keyword evidence="1" id="KW-0479">Metal-binding</keyword>
<dbReference type="EMBL" id="JAUSRF010000001">
    <property type="protein sequence ID" value="MDP9835568.1"/>
    <property type="molecule type" value="Genomic_DNA"/>
</dbReference>
<reference evidence="5 6" key="1">
    <citation type="submission" date="2023-07" db="EMBL/GenBank/DDBJ databases">
        <title>Sorghum-associated microbial communities from plants grown in Nebraska, USA.</title>
        <authorList>
            <person name="Schachtman D."/>
        </authorList>
    </citation>
    <scope>NUCLEOTIDE SEQUENCE [LARGE SCALE GENOMIC DNA]</scope>
    <source>
        <strain evidence="5 6">DS1307</strain>
    </source>
</reference>
<dbReference type="SUPFAM" id="SSF52768">
    <property type="entry name" value="Arginase/deacetylase"/>
    <property type="match status" value="1"/>
</dbReference>
<dbReference type="Pfam" id="PF00491">
    <property type="entry name" value="Arginase"/>
    <property type="match status" value="1"/>
</dbReference>
<gene>
    <name evidence="5" type="ORF">J2T09_000309</name>
</gene>
<dbReference type="CDD" id="cd09999">
    <property type="entry name" value="Arginase-like_1"/>
    <property type="match status" value="1"/>
</dbReference>
<sequence>MTMSIKVILSQGRAADRSAMTLKGAALTAQALADEFGAYPTTVGTPAPPAVDDWTDSLAQARPTLLSIRNAVAKSILNGELTVLVANTCSISLASLPIVAREFPDAALLWIDAHGDFNTPHTSASGYLGGMVVAAACGLWNSGHGSGLDPSNVIFVGARDIDPAEQTLIDRFGVQVIAPAAVTPAAILEAVGERKVWVHIDWDVLEPGYVPADYDVPGGLLPEQIGVILQALGPDRVLGLELAEYQAPDDPQLSKMALATIIKTVSPLLGRVTVDSL</sequence>
<dbReference type="EC" id="3.5.3.1" evidence="5"/>
<evidence type="ECO:0000256" key="1">
    <source>
        <dbReference type="ARBA" id="ARBA00022723"/>
    </source>
</evidence>
<evidence type="ECO:0000256" key="2">
    <source>
        <dbReference type="ARBA" id="ARBA00022801"/>
    </source>
</evidence>
<name>A0ABT9PM77_9HYPH</name>
<protein>
    <submittedName>
        <fullName evidence="5">Arginase/N-omega-hydroxy-L-arginine amidinohydrolase</fullName>
        <ecNumber evidence="5">3.5.3.1</ecNumber>
        <ecNumber evidence="5">3.5.3.25</ecNumber>
    </submittedName>
</protein>
<dbReference type="EC" id="3.5.3.25" evidence="5"/>
<dbReference type="GO" id="GO:0004053">
    <property type="term" value="F:arginase activity"/>
    <property type="evidence" value="ECO:0007669"/>
    <property type="project" value="UniProtKB-EC"/>
</dbReference>
<accession>A0ABT9PM77</accession>
<proteinExistence type="inferred from homology"/>
<evidence type="ECO:0000256" key="3">
    <source>
        <dbReference type="ARBA" id="ARBA00023211"/>
    </source>
</evidence>
<keyword evidence="2 5" id="KW-0378">Hydrolase</keyword>
<comment type="caution">
    <text evidence="5">The sequence shown here is derived from an EMBL/GenBank/DDBJ whole genome shotgun (WGS) entry which is preliminary data.</text>
</comment>
<dbReference type="PANTHER" id="PTHR43782">
    <property type="entry name" value="ARGINASE"/>
    <property type="match status" value="1"/>
</dbReference>
<organism evidence="5 6">
    <name type="scientific">Neorhizobium huautlense</name>
    <dbReference type="NCBI Taxonomy" id="67774"/>
    <lineage>
        <taxon>Bacteria</taxon>
        <taxon>Pseudomonadati</taxon>
        <taxon>Pseudomonadota</taxon>
        <taxon>Alphaproteobacteria</taxon>
        <taxon>Hyphomicrobiales</taxon>
        <taxon>Rhizobiaceae</taxon>
        <taxon>Rhizobium/Agrobacterium group</taxon>
        <taxon>Neorhizobium</taxon>
    </lineage>
</organism>
<dbReference type="Gene3D" id="3.40.800.10">
    <property type="entry name" value="Ureohydrolase domain"/>
    <property type="match status" value="1"/>
</dbReference>
<evidence type="ECO:0000256" key="4">
    <source>
        <dbReference type="PROSITE-ProRule" id="PRU00742"/>
    </source>
</evidence>
<dbReference type="InterPro" id="IPR023696">
    <property type="entry name" value="Ureohydrolase_dom_sf"/>
</dbReference>
<evidence type="ECO:0000313" key="5">
    <source>
        <dbReference type="EMBL" id="MDP9835568.1"/>
    </source>
</evidence>
<comment type="similarity">
    <text evidence="4">Belongs to the arginase family.</text>
</comment>
<dbReference type="PROSITE" id="PS51409">
    <property type="entry name" value="ARGINASE_2"/>
    <property type="match status" value="1"/>
</dbReference>
<evidence type="ECO:0000313" key="6">
    <source>
        <dbReference type="Proteomes" id="UP001241472"/>
    </source>
</evidence>